<dbReference type="AlphaFoldDB" id="A0AAU0F8M3"/>
<dbReference type="EMBL" id="CP136427">
    <property type="protein sequence ID" value="WOC53165.1"/>
    <property type="molecule type" value="Genomic_DNA"/>
</dbReference>
<organism evidence="1 2">
    <name type="scientific">Bergeyella porcorum</name>
    <dbReference type="NCBI Taxonomy" id="1735111"/>
    <lineage>
        <taxon>Bacteria</taxon>
        <taxon>Pseudomonadati</taxon>
        <taxon>Bacteroidota</taxon>
        <taxon>Flavobacteriia</taxon>
        <taxon>Flavobacteriales</taxon>
        <taxon>Weeksellaceae</taxon>
        <taxon>Bergeyella</taxon>
    </lineage>
</organism>
<dbReference type="Proteomes" id="UP001432059">
    <property type="component" value="Plasmid pQD2021"/>
</dbReference>
<name>A0AAU0F8M3_9FLAO</name>
<evidence type="ECO:0000313" key="1">
    <source>
        <dbReference type="EMBL" id="WOC53165.1"/>
    </source>
</evidence>
<dbReference type="RefSeq" id="WP_327985376.1">
    <property type="nucleotide sequence ID" value="NZ_CP136427.1"/>
</dbReference>
<protein>
    <recommendedName>
        <fullName evidence="3">Tetratricopeptide repeat protein</fullName>
    </recommendedName>
</protein>
<keyword evidence="2" id="KW-1185">Reference proteome</keyword>
<keyword evidence="1" id="KW-0614">Plasmid</keyword>
<geneLocation type="plasmid" evidence="1 2">
    <name>pQD2021</name>
</geneLocation>
<evidence type="ECO:0008006" key="3">
    <source>
        <dbReference type="Google" id="ProtNLM"/>
    </source>
</evidence>
<gene>
    <name evidence="1" type="ORF">BPO_p0082</name>
</gene>
<sequence>MMRGSFVYFYQRDFRKALKDYIEAYRLSKKQNDSNPYRIQAISYHIV</sequence>
<evidence type="ECO:0000313" key="2">
    <source>
        <dbReference type="Proteomes" id="UP001432059"/>
    </source>
</evidence>
<proteinExistence type="predicted"/>
<reference evidence="1" key="1">
    <citation type="submission" date="2023-10" db="EMBL/GenBank/DDBJ databases">
        <title>Characterization and whole genome sequencing of a novel strain of Bergeyella porcorum QD2021 isolated from pig.</title>
        <authorList>
            <person name="Liu G."/>
            <person name="Chen C."/>
            <person name="Han X."/>
        </authorList>
    </citation>
    <scope>NUCLEOTIDE SEQUENCE</scope>
    <source>
        <strain evidence="1">QD2021</strain>
        <plasmid evidence="1">pQD2021</plasmid>
    </source>
</reference>
<dbReference type="KEGG" id="bpor:BPO_p0082"/>
<accession>A0AAU0F8M3</accession>